<reference evidence="2" key="1">
    <citation type="journal article" date="2020" name="mSystems">
        <title>Genome- and Community-Level Interaction Insights into Carbon Utilization and Element Cycling Functions of Hydrothermarchaeota in Hydrothermal Sediment.</title>
        <authorList>
            <person name="Zhou Z."/>
            <person name="Liu Y."/>
            <person name="Xu W."/>
            <person name="Pan J."/>
            <person name="Luo Z.H."/>
            <person name="Li M."/>
        </authorList>
    </citation>
    <scope>NUCLEOTIDE SEQUENCE [LARGE SCALE GENOMIC DNA]</scope>
    <source>
        <strain evidence="2">HyVt-483</strain>
    </source>
</reference>
<dbReference type="InterPro" id="IPR011017">
    <property type="entry name" value="TRASH_dom"/>
</dbReference>
<feature type="domain" description="TRASH" evidence="1">
    <location>
        <begin position="47"/>
        <end position="84"/>
    </location>
</feature>
<dbReference type="Proteomes" id="UP000886043">
    <property type="component" value="Unassembled WGS sequence"/>
</dbReference>
<proteinExistence type="predicted"/>
<comment type="caution">
    <text evidence="2">The sequence shown here is derived from an EMBL/GenBank/DDBJ whole genome shotgun (WGS) entry which is preliminary data.</text>
</comment>
<dbReference type="SMART" id="SM00746">
    <property type="entry name" value="TRASH"/>
    <property type="match status" value="1"/>
</dbReference>
<name>A0A7C3H3K0_9BACT</name>
<accession>A0A7C3H3K0</accession>
<organism evidence="2">
    <name type="scientific">Thermosulfurimonas dismutans</name>
    <dbReference type="NCBI Taxonomy" id="999894"/>
    <lineage>
        <taxon>Bacteria</taxon>
        <taxon>Pseudomonadati</taxon>
        <taxon>Thermodesulfobacteriota</taxon>
        <taxon>Thermodesulfobacteria</taxon>
        <taxon>Thermodesulfobacteriales</taxon>
        <taxon>Thermodesulfobacteriaceae</taxon>
        <taxon>Thermosulfurimonas</taxon>
    </lineage>
</organism>
<sequence length="84" mass="9760">MRLLFLLFLVFLVLWAAKGLVRDLKGLVRENPERKRATPLSDELVRDPVCGVYCPKSTAYRVTRHGETHYFCSEKCREAFLRSS</sequence>
<dbReference type="EMBL" id="DRMH01000016">
    <property type="protein sequence ID" value="HFC97145.1"/>
    <property type="molecule type" value="Genomic_DNA"/>
</dbReference>
<protein>
    <submittedName>
        <fullName evidence="2">YHS domain-containing protein</fullName>
    </submittedName>
</protein>
<evidence type="ECO:0000313" key="2">
    <source>
        <dbReference type="EMBL" id="HFC97145.1"/>
    </source>
</evidence>
<dbReference type="Pfam" id="PF04945">
    <property type="entry name" value="YHS"/>
    <property type="match status" value="1"/>
</dbReference>
<evidence type="ECO:0000259" key="1">
    <source>
        <dbReference type="SMART" id="SM00746"/>
    </source>
</evidence>
<dbReference type="InterPro" id="IPR007029">
    <property type="entry name" value="YHS_dom"/>
</dbReference>
<gene>
    <name evidence="2" type="ORF">ENJ40_01635</name>
</gene>
<dbReference type="AlphaFoldDB" id="A0A7C3H3K0"/>